<feature type="compositionally biased region" description="Polar residues" evidence="1">
    <location>
        <begin position="107"/>
        <end position="128"/>
    </location>
</feature>
<keyword evidence="3" id="KW-1185">Reference proteome</keyword>
<dbReference type="EMBL" id="KB008095">
    <property type="protein sequence ID" value="ELR13255.1"/>
    <property type="molecule type" value="Genomic_DNA"/>
</dbReference>
<protein>
    <submittedName>
        <fullName evidence="2">Uncharacterized protein</fullName>
    </submittedName>
</protein>
<organism evidence="2 3">
    <name type="scientific">Acanthamoeba castellanii (strain ATCC 30010 / Neff)</name>
    <dbReference type="NCBI Taxonomy" id="1257118"/>
    <lineage>
        <taxon>Eukaryota</taxon>
        <taxon>Amoebozoa</taxon>
        <taxon>Discosea</taxon>
        <taxon>Longamoebia</taxon>
        <taxon>Centramoebida</taxon>
        <taxon>Acanthamoebidae</taxon>
        <taxon>Acanthamoeba</taxon>
    </lineage>
</organism>
<dbReference type="KEGG" id="acan:ACA1_147540"/>
<sequence>MDQDMRKWIEKQRQLAREGKLPKERLDVLALVDVPFERSCREEKGMAVDEDEEEEEEEVQDPDYDSEASDEDLDSYDTLESSYSDSATDSDDEDDNAEDWQEASAPSPATATQRPRASQTSSTFQALSSRRRGLFGNSARRGTPPATSTERTTTNSTATVGAKKRRRDDDAAKPCLPRSLQGSSRRSHSASSSPLKKWRTSSPDSADDIRPVPDGHNRSERDRRRGRRAPTERGESGTASVEESRHLAAADAHAEEEFSSASDDEADDDDSNPLEEMSTLIAKAMYLESILDWI</sequence>
<feature type="compositionally biased region" description="Low complexity" evidence="1">
    <location>
        <begin position="143"/>
        <end position="159"/>
    </location>
</feature>
<feature type="compositionally biased region" description="Acidic residues" evidence="1">
    <location>
        <begin position="48"/>
        <end position="77"/>
    </location>
</feature>
<evidence type="ECO:0000313" key="2">
    <source>
        <dbReference type="EMBL" id="ELR13255.1"/>
    </source>
</evidence>
<dbReference type="AlphaFoldDB" id="L8GJL1"/>
<dbReference type="Proteomes" id="UP000011083">
    <property type="component" value="Unassembled WGS sequence"/>
</dbReference>
<dbReference type="VEuPathDB" id="AmoebaDB:ACA1_147540"/>
<feature type="compositionally biased region" description="Acidic residues" evidence="1">
    <location>
        <begin position="88"/>
        <end position="101"/>
    </location>
</feature>
<feature type="compositionally biased region" description="Low complexity" evidence="1">
    <location>
        <begin position="178"/>
        <end position="193"/>
    </location>
</feature>
<feature type="compositionally biased region" description="Basic and acidic residues" evidence="1">
    <location>
        <begin position="242"/>
        <end position="256"/>
    </location>
</feature>
<proteinExistence type="predicted"/>
<feature type="compositionally biased region" description="Acidic residues" evidence="1">
    <location>
        <begin position="262"/>
        <end position="273"/>
    </location>
</feature>
<gene>
    <name evidence="2" type="ORF">ACA1_147540</name>
</gene>
<evidence type="ECO:0000313" key="3">
    <source>
        <dbReference type="Proteomes" id="UP000011083"/>
    </source>
</evidence>
<accession>L8GJL1</accession>
<dbReference type="GeneID" id="14913806"/>
<dbReference type="RefSeq" id="XP_004335268.1">
    <property type="nucleotide sequence ID" value="XM_004335220.1"/>
</dbReference>
<feature type="compositionally biased region" description="Basic and acidic residues" evidence="1">
    <location>
        <begin position="35"/>
        <end position="47"/>
    </location>
</feature>
<feature type="region of interest" description="Disordered" evidence="1">
    <location>
        <begin position="32"/>
        <end position="276"/>
    </location>
</feature>
<reference evidence="2 3" key="1">
    <citation type="journal article" date="2013" name="Genome Biol.">
        <title>Genome of Acanthamoeba castellanii highlights extensive lateral gene transfer and early evolution of tyrosine kinase signaling.</title>
        <authorList>
            <person name="Clarke M."/>
            <person name="Lohan A.J."/>
            <person name="Liu B."/>
            <person name="Lagkouvardos I."/>
            <person name="Roy S."/>
            <person name="Zafar N."/>
            <person name="Bertelli C."/>
            <person name="Schilde C."/>
            <person name="Kianianmomeni A."/>
            <person name="Burglin T.R."/>
            <person name="Frech C."/>
            <person name="Turcotte B."/>
            <person name="Kopec K.O."/>
            <person name="Synnott J.M."/>
            <person name="Choo C."/>
            <person name="Paponov I."/>
            <person name="Finkler A."/>
            <person name="Soon Heng Tan C."/>
            <person name="Hutchins A.P."/>
            <person name="Weinmeier T."/>
            <person name="Rattei T."/>
            <person name="Chu J.S."/>
            <person name="Gimenez G."/>
            <person name="Irimia M."/>
            <person name="Rigden D.J."/>
            <person name="Fitzpatrick D.A."/>
            <person name="Lorenzo-Morales J."/>
            <person name="Bateman A."/>
            <person name="Chiu C.H."/>
            <person name="Tang P."/>
            <person name="Hegemann P."/>
            <person name="Fromm H."/>
            <person name="Raoult D."/>
            <person name="Greub G."/>
            <person name="Miranda-Saavedra D."/>
            <person name="Chen N."/>
            <person name="Nash P."/>
            <person name="Ginger M.L."/>
            <person name="Horn M."/>
            <person name="Schaap P."/>
            <person name="Caler L."/>
            <person name="Loftus B."/>
        </authorList>
    </citation>
    <scope>NUCLEOTIDE SEQUENCE [LARGE SCALE GENOMIC DNA]</scope>
    <source>
        <strain evidence="2 3">Neff</strain>
    </source>
</reference>
<feature type="compositionally biased region" description="Basic and acidic residues" evidence="1">
    <location>
        <begin position="207"/>
        <end position="235"/>
    </location>
</feature>
<evidence type="ECO:0000256" key="1">
    <source>
        <dbReference type="SAM" id="MobiDB-lite"/>
    </source>
</evidence>
<name>L8GJL1_ACACF</name>